<evidence type="ECO:0000313" key="2">
    <source>
        <dbReference type="Proteomes" id="UP000189761"/>
    </source>
</evidence>
<dbReference type="Proteomes" id="UP000189761">
    <property type="component" value="Unassembled WGS sequence"/>
</dbReference>
<protein>
    <submittedName>
        <fullName evidence="1">Uncharacterized protein</fullName>
    </submittedName>
</protein>
<accession>A0A8E2IBP3</accession>
<comment type="caution">
    <text evidence="1">The sequence shown here is derived from an EMBL/GenBank/DDBJ whole genome shotgun (WGS) entry which is preliminary data.</text>
</comment>
<evidence type="ECO:0000313" key="1">
    <source>
        <dbReference type="EMBL" id="OOP70376.1"/>
    </source>
</evidence>
<name>A0A8E2IBP3_9BACI</name>
<proteinExistence type="predicted"/>
<reference evidence="1 2" key="1">
    <citation type="submission" date="2017-01" db="EMBL/GenBank/DDBJ databases">
        <title>Draft genome sequence of Bacillus oleronius.</title>
        <authorList>
            <person name="Allam M."/>
        </authorList>
    </citation>
    <scope>NUCLEOTIDE SEQUENCE [LARGE SCALE GENOMIC DNA]</scope>
    <source>
        <strain evidence="1 2">DSM 9356</strain>
    </source>
</reference>
<sequence length="184" mass="21436">MTNMMLFFSIILNIITIFAVIILYLRQNRITALDHTQKHAMKEMEDLFSAYIEELKEENNQFIDNIKHLQENQSQKEKTEVSEVNETFNIETSEEKQKIDNKGITPHSYKHLTAVKSYQNRVEPSSIVTNLEAKEAEPKTVQERVVSLKKEGLTNEEIAKKLNKGITEIELMLKFYKKATDNLD</sequence>
<organism evidence="1 2">
    <name type="scientific">Heyndrickxia oleronia</name>
    <dbReference type="NCBI Taxonomy" id="38875"/>
    <lineage>
        <taxon>Bacteria</taxon>
        <taxon>Bacillati</taxon>
        <taxon>Bacillota</taxon>
        <taxon>Bacilli</taxon>
        <taxon>Bacillales</taxon>
        <taxon>Bacillaceae</taxon>
        <taxon>Heyndrickxia</taxon>
    </lineage>
</organism>
<dbReference type="GeneID" id="79866175"/>
<keyword evidence="2" id="KW-1185">Reference proteome</keyword>
<dbReference type="EMBL" id="MTLA01000002">
    <property type="protein sequence ID" value="OOP70376.1"/>
    <property type="molecule type" value="Genomic_DNA"/>
</dbReference>
<dbReference type="RefSeq" id="WP_078109076.1">
    <property type="nucleotide sequence ID" value="NZ_BOQX01000001.1"/>
</dbReference>
<gene>
    <name evidence="1" type="ORF">BWZ43_00055</name>
</gene>
<dbReference type="AlphaFoldDB" id="A0A8E2IBP3"/>